<dbReference type="EnsemblPlants" id="KEH19524">
    <property type="protein sequence ID" value="KEH19524"/>
    <property type="gene ID" value="MTR_8g463150"/>
</dbReference>
<organism evidence="1 3">
    <name type="scientific">Medicago truncatula</name>
    <name type="common">Barrel medic</name>
    <name type="synonym">Medicago tribuloides</name>
    <dbReference type="NCBI Taxonomy" id="3880"/>
    <lineage>
        <taxon>Eukaryota</taxon>
        <taxon>Viridiplantae</taxon>
        <taxon>Streptophyta</taxon>
        <taxon>Embryophyta</taxon>
        <taxon>Tracheophyta</taxon>
        <taxon>Spermatophyta</taxon>
        <taxon>Magnoliopsida</taxon>
        <taxon>eudicotyledons</taxon>
        <taxon>Gunneridae</taxon>
        <taxon>Pentapetalae</taxon>
        <taxon>rosids</taxon>
        <taxon>fabids</taxon>
        <taxon>Fabales</taxon>
        <taxon>Fabaceae</taxon>
        <taxon>Papilionoideae</taxon>
        <taxon>50 kb inversion clade</taxon>
        <taxon>NPAAA clade</taxon>
        <taxon>Hologalegina</taxon>
        <taxon>IRL clade</taxon>
        <taxon>Trifolieae</taxon>
        <taxon>Medicago</taxon>
    </lineage>
</organism>
<evidence type="ECO:0000313" key="1">
    <source>
        <dbReference type="EMBL" id="KEH19524.1"/>
    </source>
</evidence>
<dbReference type="EMBL" id="CM001224">
    <property type="protein sequence ID" value="KEH19524.1"/>
    <property type="molecule type" value="Genomic_DNA"/>
</dbReference>
<evidence type="ECO:0000313" key="3">
    <source>
        <dbReference type="Proteomes" id="UP000002051"/>
    </source>
</evidence>
<gene>
    <name evidence="1" type="ordered locus">MTR_8g463150</name>
</gene>
<protein>
    <submittedName>
        <fullName evidence="1 2">Uncharacterized protein</fullName>
    </submittedName>
</protein>
<dbReference type="Proteomes" id="UP000002051">
    <property type="component" value="Chromosome 8"/>
</dbReference>
<name>A0A072TPT9_MEDTR</name>
<reference evidence="1 3" key="1">
    <citation type="journal article" date="2011" name="Nature">
        <title>The Medicago genome provides insight into the evolution of rhizobial symbioses.</title>
        <authorList>
            <person name="Young N.D."/>
            <person name="Debelle F."/>
            <person name="Oldroyd G.E."/>
            <person name="Geurts R."/>
            <person name="Cannon S.B."/>
            <person name="Udvardi M.K."/>
            <person name="Benedito V.A."/>
            <person name="Mayer K.F."/>
            <person name="Gouzy J."/>
            <person name="Schoof H."/>
            <person name="Van de Peer Y."/>
            <person name="Proost S."/>
            <person name="Cook D.R."/>
            <person name="Meyers B.C."/>
            <person name="Spannagl M."/>
            <person name="Cheung F."/>
            <person name="De Mita S."/>
            <person name="Krishnakumar V."/>
            <person name="Gundlach H."/>
            <person name="Zhou S."/>
            <person name="Mudge J."/>
            <person name="Bharti A.K."/>
            <person name="Murray J.D."/>
            <person name="Naoumkina M.A."/>
            <person name="Rosen B."/>
            <person name="Silverstein K.A."/>
            <person name="Tang H."/>
            <person name="Rombauts S."/>
            <person name="Zhao P.X."/>
            <person name="Zhou P."/>
            <person name="Barbe V."/>
            <person name="Bardou P."/>
            <person name="Bechner M."/>
            <person name="Bellec A."/>
            <person name="Berger A."/>
            <person name="Berges H."/>
            <person name="Bidwell S."/>
            <person name="Bisseling T."/>
            <person name="Choisne N."/>
            <person name="Couloux A."/>
            <person name="Denny R."/>
            <person name="Deshpande S."/>
            <person name="Dai X."/>
            <person name="Doyle J.J."/>
            <person name="Dudez A.M."/>
            <person name="Farmer A.D."/>
            <person name="Fouteau S."/>
            <person name="Franken C."/>
            <person name="Gibelin C."/>
            <person name="Gish J."/>
            <person name="Goldstein S."/>
            <person name="Gonzalez A.J."/>
            <person name="Green P.J."/>
            <person name="Hallab A."/>
            <person name="Hartog M."/>
            <person name="Hua A."/>
            <person name="Humphray S.J."/>
            <person name="Jeong D.H."/>
            <person name="Jing Y."/>
            <person name="Jocker A."/>
            <person name="Kenton S.M."/>
            <person name="Kim D.J."/>
            <person name="Klee K."/>
            <person name="Lai H."/>
            <person name="Lang C."/>
            <person name="Lin S."/>
            <person name="Macmil S.L."/>
            <person name="Magdelenat G."/>
            <person name="Matthews L."/>
            <person name="McCorrison J."/>
            <person name="Monaghan E.L."/>
            <person name="Mun J.H."/>
            <person name="Najar F.Z."/>
            <person name="Nicholson C."/>
            <person name="Noirot C."/>
            <person name="O'Bleness M."/>
            <person name="Paule C.R."/>
            <person name="Poulain J."/>
            <person name="Prion F."/>
            <person name="Qin B."/>
            <person name="Qu C."/>
            <person name="Retzel E.F."/>
            <person name="Riddle C."/>
            <person name="Sallet E."/>
            <person name="Samain S."/>
            <person name="Samson N."/>
            <person name="Sanders I."/>
            <person name="Saurat O."/>
            <person name="Scarpelli C."/>
            <person name="Schiex T."/>
            <person name="Segurens B."/>
            <person name="Severin A.J."/>
            <person name="Sherrier D.J."/>
            <person name="Shi R."/>
            <person name="Sims S."/>
            <person name="Singer S.R."/>
            <person name="Sinharoy S."/>
            <person name="Sterck L."/>
            <person name="Viollet A."/>
            <person name="Wang B.B."/>
            <person name="Wang K."/>
            <person name="Wang M."/>
            <person name="Wang X."/>
            <person name="Warfsmann J."/>
            <person name="Weissenbach J."/>
            <person name="White D.D."/>
            <person name="White J.D."/>
            <person name="Wiley G.B."/>
            <person name="Wincker P."/>
            <person name="Xing Y."/>
            <person name="Yang L."/>
            <person name="Yao Z."/>
            <person name="Ying F."/>
            <person name="Zhai J."/>
            <person name="Zhou L."/>
            <person name="Zuber A."/>
            <person name="Denarie J."/>
            <person name="Dixon R.A."/>
            <person name="May G.D."/>
            <person name="Schwartz D.C."/>
            <person name="Rogers J."/>
            <person name="Quetier F."/>
            <person name="Town C.D."/>
            <person name="Roe B.A."/>
        </authorList>
    </citation>
    <scope>NUCLEOTIDE SEQUENCE [LARGE SCALE GENOMIC DNA]</scope>
    <source>
        <strain evidence="1">A17</strain>
        <strain evidence="2 3">cv. Jemalong A17</strain>
    </source>
</reference>
<reference evidence="2" key="3">
    <citation type="submission" date="2015-04" db="UniProtKB">
        <authorList>
            <consortium name="EnsemblPlants"/>
        </authorList>
    </citation>
    <scope>IDENTIFICATION</scope>
    <source>
        <strain evidence="2">cv. Jemalong A17</strain>
    </source>
</reference>
<dbReference type="HOGENOM" id="CLU_3127401_0_0_1"/>
<keyword evidence="3" id="KW-1185">Reference proteome</keyword>
<reference evidence="1 3" key="2">
    <citation type="journal article" date="2014" name="BMC Genomics">
        <title>An improved genome release (version Mt4.0) for the model legume Medicago truncatula.</title>
        <authorList>
            <person name="Tang H."/>
            <person name="Krishnakumar V."/>
            <person name="Bidwell S."/>
            <person name="Rosen B."/>
            <person name="Chan A."/>
            <person name="Zhou S."/>
            <person name="Gentzbittel L."/>
            <person name="Childs K.L."/>
            <person name="Yandell M."/>
            <person name="Gundlach H."/>
            <person name="Mayer K.F."/>
            <person name="Schwartz D.C."/>
            <person name="Town C.D."/>
        </authorList>
    </citation>
    <scope>GENOME REANNOTATION</scope>
    <source>
        <strain evidence="1">A17</strain>
        <strain evidence="2 3">cv. Jemalong A17</strain>
    </source>
</reference>
<dbReference type="AlphaFoldDB" id="A0A072TPT9"/>
<sequence length="50" mass="5847">MPSYSVLDASFHHGRELSAFEAQLTNTEIARSDVVTRVRIRDLMMDYRFI</sequence>
<proteinExistence type="predicted"/>
<evidence type="ECO:0000313" key="2">
    <source>
        <dbReference type="EnsemblPlants" id="KEH19524"/>
    </source>
</evidence>
<accession>A0A072TPT9</accession>